<keyword evidence="1" id="KW-0808">Transferase</keyword>
<evidence type="ECO:0000313" key="2">
    <source>
        <dbReference type="Proteomes" id="UP000236569"/>
    </source>
</evidence>
<dbReference type="OrthoDB" id="66159at2"/>
<reference evidence="2" key="1">
    <citation type="submission" date="2018-01" db="EMBL/GenBank/DDBJ databases">
        <title>Draft Genome Sequence of the Radioresistant Bacterium Deinococcus aerius TR0125, Isolated from the Higher Atmosphere above Japan.</title>
        <authorList>
            <person name="Satoh K."/>
            <person name="Arai H."/>
            <person name="Sanzen T."/>
            <person name="Kawaguchi Y."/>
            <person name="Hayashi H."/>
            <person name="Yokobori S."/>
            <person name="Yamagishi A."/>
            <person name="Oono Y."/>
            <person name="Narumi I."/>
        </authorList>
    </citation>
    <scope>NUCLEOTIDE SEQUENCE [LARGE SCALE GENOMIC DNA]</scope>
    <source>
        <strain evidence="2">TR0125</strain>
    </source>
</reference>
<dbReference type="RefSeq" id="WP_102125960.1">
    <property type="nucleotide sequence ID" value="NZ_BFAG01000002.1"/>
</dbReference>
<comment type="caution">
    <text evidence="1">The sequence shown here is derived from an EMBL/GenBank/DDBJ whole genome shotgun (WGS) entry which is preliminary data.</text>
</comment>
<dbReference type="EMBL" id="BFAG01000002">
    <property type="protein sequence ID" value="GBF04504.1"/>
    <property type="molecule type" value="Genomic_DNA"/>
</dbReference>
<dbReference type="Gene3D" id="3.40.630.30">
    <property type="match status" value="1"/>
</dbReference>
<evidence type="ECO:0000313" key="1">
    <source>
        <dbReference type="EMBL" id="GBF04504.1"/>
    </source>
</evidence>
<dbReference type="GO" id="GO:0016740">
    <property type="term" value="F:transferase activity"/>
    <property type="evidence" value="ECO:0007669"/>
    <property type="project" value="UniProtKB-KW"/>
</dbReference>
<keyword evidence="2" id="KW-1185">Reference proteome</keyword>
<dbReference type="Proteomes" id="UP000236569">
    <property type="component" value="Unassembled WGS sequence"/>
</dbReference>
<gene>
    <name evidence="1" type="ORF">DAERI_020101</name>
</gene>
<dbReference type="InterPro" id="IPR016181">
    <property type="entry name" value="Acyl_CoA_acyltransferase"/>
</dbReference>
<accession>A0A2I9CSB3</accession>
<sequence>MGRVAYLTGFFGGSAERSFPDPALFADLWARPPLEGTGPANLVAEGGGQVVGYALGAPDPGVYGRALRAVVLRRVLPRCLGGRHTRSLAAGPYLLRALRFPSPHAPWNLYPAHLHLNLLPAARGPGLGLGRRRLEAHLRALEAAGVPGVQLSTTRENAAALILYRTCGFEEVAARVTPSWTPWLGRPVEHLALARRL</sequence>
<dbReference type="AlphaFoldDB" id="A0A2I9CSB3"/>
<name>A0A2I9CSB3_9DEIO</name>
<dbReference type="SUPFAM" id="SSF55729">
    <property type="entry name" value="Acyl-CoA N-acyltransferases (Nat)"/>
    <property type="match status" value="1"/>
</dbReference>
<organism evidence="1 2">
    <name type="scientific">Deinococcus aerius</name>
    <dbReference type="NCBI Taxonomy" id="200253"/>
    <lineage>
        <taxon>Bacteria</taxon>
        <taxon>Thermotogati</taxon>
        <taxon>Deinococcota</taxon>
        <taxon>Deinococci</taxon>
        <taxon>Deinococcales</taxon>
        <taxon>Deinococcaceae</taxon>
        <taxon>Deinococcus</taxon>
    </lineage>
</organism>
<protein>
    <submittedName>
        <fullName evidence="1">GCN5-related N-acetyltransferase</fullName>
    </submittedName>
</protein>
<proteinExistence type="predicted"/>